<dbReference type="OrthoDB" id="2808420at2759"/>
<dbReference type="Proteomes" id="UP000250043">
    <property type="component" value="Unassembled WGS sequence"/>
</dbReference>
<name>A0A8E2AQY1_9APHY</name>
<gene>
    <name evidence="1" type="ORF">OBBRIDRAFT_842266</name>
</gene>
<evidence type="ECO:0000313" key="1">
    <source>
        <dbReference type="EMBL" id="OCH89313.1"/>
    </source>
</evidence>
<protein>
    <submittedName>
        <fullName evidence="1">Uncharacterized protein</fullName>
    </submittedName>
</protein>
<reference evidence="1 2" key="1">
    <citation type="submission" date="2016-07" db="EMBL/GenBank/DDBJ databases">
        <title>Draft genome of the white-rot fungus Obba rivulosa 3A-2.</title>
        <authorList>
            <consortium name="DOE Joint Genome Institute"/>
            <person name="Miettinen O."/>
            <person name="Riley R."/>
            <person name="Acob R."/>
            <person name="Barry K."/>
            <person name="Cullen D."/>
            <person name="De Vries R."/>
            <person name="Hainaut M."/>
            <person name="Hatakka A."/>
            <person name="Henrissat B."/>
            <person name="Hilden K."/>
            <person name="Kuo R."/>
            <person name="Labutti K."/>
            <person name="Lipzen A."/>
            <person name="Makela M.R."/>
            <person name="Sandor L."/>
            <person name="Spatafora J.W."/>
            <person name="Grigoriev I.V."/>
            <person name="Hibbett D.S."/>
        </authorList>
    </citation>
    <scope>NUCLEOTIDE SEQUENCE [LARGE SCALE GENOMIC DNA]</scope>
    <source>
        <strain evidence="1 2">3A-2</strain>
    </source>
</reference>
<keyword evidence="2" id="KW-1185">Reference proteome</keyword>
<evidence type="ECO:0000313" key="2">
    <source>
        <dbReference type="Proteomes" id="UP000250043"/>
    </source>
</evidence>
<dbReference type="AlphaFoldDB" id="A0A8E2AQY1"/>
<feature type="non-terminal residue" evidence="1">
    <location>
        <position position="1"/>
    </location>
</feature>
<dbReference type="EMBL" id="KV722429">
    <property type="protein sequence ID" value="OCH89313.1"/>
    <property type="molecule type" value="Genomic_DNA"/>
</dbReference>
<accession>A0A8E2AQY1</accession>
<organism evidence="1 2">
    <name type="scientific">Obba rivulosa</name>
    <dbReference type="NCBI Taxonomy" id="1052685"/>
    <lineage>
        <taxon>Eukaryota</taxon>
        <taxon>Fungi</taxon>
        <taxon>Dikarya</taxon>
        <taxon>Basidiomycota</taxon>
        <taxon>Agaricomycotina</taxon>
        <taxon>Agaricomycetes</taxon>
        <taxon>Polyporales</taxon>
        <taxon>Gelatoporiaceae</taxon>
        <taxon>Obba</taxon>
    </lineage>
</organism>
<sequence length="243" mass="27788">LPVPKAFCVVFAKDKSTGRSLFERITISDPHHFNHVGKRRPVYKPHTTLYTPVPGCRVELARQAELATFKTQLEREDYANEQRKRKLAEHLTTPFPPIASCISSPGPLVLNIKPLPATLHFHTKSQVHQLRDYKRKFNATSMCLTPFFERLDKVQSSIDPKIADQLWTFGGRFNKLYANLTAIIEEKGLSTREWKEISQDLSKVGKHSFQALKPCFVKHCQELVSKLGPNWLKIAEEIELVSV</sequence>
<proteinExistence type="predicted"/>